<name>A0A4Q2RTU3_9ACTN</name>
<evidence type="ECO:0000256" key="1">
    <source>
        <dbReference type="SAM" id="MobiDB-lite"/>
    </source>
</evidence>
<dbReference type="OrthoDB" id="2660825at2"/>
<dbReference type="AlphaFoldDB" id="A0A4Q2RTU3"/>
<proteinExistence type="predicted"/>
<accession>A0A4Q2RTU3</accession>
<keyword evidence="3" id="KW-1185">Reference proteome</keyword>
<gene>
    <name evidence="2" type="ORF">EUA06_06060</name>
</gene>
<reference evidence="2 3" key="1">
    <citation type="submission" date="2019-01" db="EMBL/GenBank/DDBJ databases">
        <title>Novel species of Nocardioides.</title>
        <authorList>
            <person name="Liu Q."/>
            <person name="Xin Y.-H."/>
        </authorList>
    </citation>
    <scope>NUCLEOTIDE SEQUENCE [LARGE SCALE GENOMIC DNA]</scope>
    <source>
        <strain evidence="2 3">HLT3-15</strain>
    </source>
</reference>
<evidence type="ECO:0000313" key="2">
    <source>
        <dbReference type="EMBL" id="RYB92510.1"/>
    </source>
</evidence>
<feature type="region of interest" description="Disordered" evidence="1">
    <location>
        <begin position="145"/>
        <end position="164"/>
    </location>
</feature>
<comment type="caution">
    <text evidence="2">The sequence shown here is derived from an EMBL/GenBank/DDBJ whole genome shotgun (WGS) entry which is preliminary data.</text>
</comment>
<organism evidence="2 3">
    <name type="scientific">Nocardioides glacieisoli</name>
    <dbReference type="NCBI Taxonomy" id="1168730"/>
    <lineage>
        <taxon>Bacteria</taxon>
        <taxon>Bacillati</taxon>
        <taxon>Actinomycetota</taxon>
        <taxon>Actinomycetes</taxon>
        <taxon>Propionibacteriales</taxon>
        <taxon>Nocardioidaceae</taxon>
        <taxon>Nocardioides</taxon>
    </lineage>
</organism>
<dbReference type="EMBL" id="SDWS01000002">
    <property type="protein sequence ID" value="RYB92510.1"/>
    <property type="molecule type" value="Genomic_DNA"/>
</dbReference>
<sequence length="164" mass="18097">MTDFIGCIQVRPPLNEVERGYLLELLDSDRTLRGTPTGRGDHAVPFARMGWEVCHDGCCLEWDTTAEDAKWMVDTLRFVIDHLLRAGAKAQGRARFDGFGFDHVLSGAVVGRGPGDRTTHFVTVADNVVRGQAVPERCALAPRPRAATSGKRPANVIEFRPRRA</sequence>
<dbReference type="Proteomes" id="UP000291838">
    <property type="component" value="Unassembled WGS sequence"/>
</dbReference>
<protein>
    <submittedName>
        <fullName evidence="2">Uncharacterized protein</fullName>
    </submittedName>
</protein>
<dbReference type="RefSeq" id="WP_129474115.1">
    <property type="nucleotide sequence ID" value="NZ_SDWS01000002.1"/>
</dbReference>
<evidence type="ECO:0000313" key="3">
    <source>
        <dbReference type="Proteomes" id="UP000291838"/>
    </source>
</evidence>